<evidence type="ECO:0000313" key="3">
    <source>
        <dbReference type="Proteomes" id="UP001174934"/>
    </source>
</evidence>
<comment type="caution">
    <text evidence="2">The sequence shown here is derived from an EMBL/GenBank/DDBJ whole genome shotgun (WGS) entry which is preliminary data.</text>
</comment>
<keyword evidence="1" id="KW-0175">Coiled coil</keyword>
<feature type="coiled-coil region" evidence="1">
    <location>
        <begin position="12"/>
        <end position="46"/>
    </location>
</feature>
<evidence type="ECO:0000256" key="1">
    <source>
        <dbReference type="SAM" id="Coils"/>
    </source>
</evidence>
<dbReference type="EMBL" id="JAULSR010000001">
    <property type="protein sequence ID" value="KAK0635513.1"/>
    <property type="molecule type" value="Genomic_DNA"/>
</dbReference>
<reference evidence="2" key="1">
    <citation type="submission" date="2023-06" db="EMBL/GenBank/DDBJ databases">
        <title>Genome-scale phylogeny and comparative genomics of the fungal order Sordariales.</title>
        <authorList>
            <consortium name="Lawrence Berkeley National Laboratory"/>
            <person name="Hensen N."/>
            <person name="Bonometti L."/>
            <person name="Westerberg I."/>
            <person name="Brannstrom I.O."/>
            <person name="Guillou S."/>
            <person name="Cros-Aarteil S."/>
            <person name="Calhoun S."/>
            <person name="Haridas S."/>
            <person name="Kuo A."/>
            <person name="Mondo S."/>
            <person name="Pangilinan J."/>
            <person name="Riley R."/>
            <person name="LaButti K."/>
            <person name="Andreopoulos B."/>
            <person name="Lipzen A."/>
            <person name="Chen C."/>
            <person name="Yanf M."/>
            <person name="Daum C."/>
            <person name="Ng V."/>
            <person name="Clum A."/>
            <person name="Steindorff A."/>
            <person name="Ohm R."/>
            <person name="Martin F."/>
            <person name="Silar P."/>
            <person name="Natvig D."/>
            <person name="Lalanne C."/>
            <person name="Gautier V."/>
            <person name="Ament-velasquez S.L."/>
            <person name="Kruys A."/>
            <person name="Hutchinson M.I."/>
            <person name="Powell A.J."/>
            <person name="Barry K."/>
            <person name="Miller A.N."/>
            <person name="Grigoriev I.V."/>
            <person name="Debuchy R."/>
            <person name="Gladieux P."/>
            <person name="Thoren M.H."/>
            <person name="Johannesson H."/>
        </authorList>
    </citation>
    <scope>NUCLEOTIDE SEQUENCE</scope>
    <source>
        <strain evidence="2">SMH3391-2</strain>
    </source>
</reference>
<dbReference type="AlphaFoldDB" id="A0AA40CFH1"/>
<feature type="non-terminal residue" evidence="2">
    <location>
        <position position="1"/>
    </location>
</feature>
<keyword evidence="3" id="KW-1185">Reference proteome</keyword>
<protein>
    <submittedName>
        <fullName evidence="2">Uncharacterized protein</fullName>
    </submittedName>
</protein>
<organism evidence="2 3">
    <name type="scientific">Bombardia bombarda</name>
    <dbReference type="NCBI Taxonomy" id="252184"/>
    <lineage>
        <taxon>Eukaryota</taxon>
        <taxon>Fungi</taxon>
        <taxon>Dikarya</taxon>
        <taxon>Ascomycota</taxon>
        <taxon>Pezizomycotina</taxon>
        <taxon>Sordariomycetes</taxon>
        <taxon>Sordariomycetidae</taxon>
        <taxon>Sordariales</taxon>
        <taxon>Lasiosphaeriaceae</taxon>
        <taxon>Bombardia</taxon>
    </lineage>
</organism>
<gene>
    <name evidence="2" type="ORF">B0T17DRAFT_464370</name>
</gene>
<accession>A0AA40CFH1</accession>
<evidence type="ECO:0000313" key="2">
    <source>
        <dbReference type="EMBL" id="KAK0635513.1"/>
    </source>
</evidence>
<dbReference type="Proteomes" id="UP001174934">
    <property type="component" value="Unassembled WGS sequence"/>
</dbReference>
<sequence>YNSYVLALIEGFARLTSQLRAAGDELAELRNLRERELEQFRVMSEEWIRREEGYKAEVRRLEVVLARESRDGVASVALARHATLVDRREGKRFLERLKRMSGSGD</sequence>
<proteinExistence type="predicted"/>
<name>A0AA40CFH1_9PEZI</name>
<feature type="non-terminal residue" evidence="2">
    <location>
        <position position="105"/>
    </location>
</feature>